<keyword evidence="2" id="KW-1185">Reference proteome</keyword>
<sequence length="83" mass="9523">MNRDRNKEFALSSNKYLNKTIISRSFKNIKLCFIVSTLWSLEVVGDWLLANVKSPTTSNDQKVQKSTNGQELPTTINTKYLQL</sequence>
<reference evidence="1 2" key="1">
    <citation type="journal article" date="2018" name="Sci. Rep.">
        <title>Genomic signatures of local adaptation to the degree of environmental predictability in rotifers.</title>
        <authorList>
            <person name="Franch-Gras L."/>
            <person name="Hahn C."/>
            <person name="Garcia-Roger E.M."/>
            <person name="Carmona M.J."/>
            <person name="Serra M."/>
            <person name="Gomez A."/>
        </authorList>
    </citation>
    <scope>NUCLEOTIDE SEQUENCE [LARGE SCALE GENOMIC DNA]</scope>
    <source>
        <strain evidence="1">HYR1</strain>
    </source>
</reference>
<evidence type="ECO:0000313" key="2">
    <source>
        <dbReference type="Proteomes" id="UP000276133"/>
    </source>
</evidence>
<proteinExistence type="predicted"/>
<feature type="non-terminal residue" evidence="1">
    <location>
        <position position="83"/>
    </location>
</feature>
<comment type="caution">
    <text evidence="1">The sequence shown here is derived from an EMBL/GenBank/DDBJ whole genome shotgun (WGS) entry which is preliminary data.</text>
</comment>
<accession>A0A3M7PXK1</accession>
<organism evidence="1 2">
    <name type="scientific">Brachionus plicatilis</name>
    <name type="common">Marine rotifer</name>
    <name type="synonym">Brachionus muelleri</name>
    <dbReference type="NCBI Taxonomy" id="10195"/>
    <lineage>
        <taxon>Eukaryota</taxon>
        <taxon>Metazoa</taxon>
        <taxon>Spiralia</taxon>
        <taxon>Gnathifera</taxon>
        <taxon>Rotifera</taxon>
        <taxon>Eurotatoria</taxon>
        <taxon>Monogononta</taxon>
        <taxon>Pseudotrocha</taxon>
        <taxon>Ploima</taxon>
        <taxon>Brachionidae</taxon>
        <taxon>Brachionus</taxon>
    </lineage>
</organism>
<dbReference type="Proteomes" id="UP000276133">
    <property type="component" value="Unassembled WGS sequence"/>
</dbReference>
<name>A0A3M7PXK1_BRAPC</name>
<gene>
    <name evidence="1" type="ORF">BpHYR1_008899</name>
</gene>
<evidence type="ECO:0000313" key="1">
    <source>
        <dbReference type="EMBL" id="RNA03609.1"/>
    </source>
</evidence>
<protein>
    <submittedName>
        <fullName evidence="1">Uncharacterized protein</fullName>
    </submittedName>
</protein>
<dbReference type="AlphaFoldDB" id="A0A3M7PXK1"/>
<dbReference type="EMBL" id="REGN01008422">
    <property type="protein sequence ID" value="RNA03609.1"/>
    <property type="molecule type" value="Genomic_DNA"/>
</dbReference>